<dbReference type="PROSITE" id="PS00136">
    <property type="entry name" value="SUBTILASE_ASP"/>
    <property type="match status" value="1"/>
</dbReference>
<dbReference type="InterPro" id="IPR023827">
    <property type="entry name" value="Peptidase_S8_Asp-AS"/>
</dbReference>
<keyword evidence="4 5" id="KW-0720">Serine protease</keyword>
<dbReference type="Proteomes" id="UP001594351">
    <property type="component" value="Unassembled WGS sequence"/>
</dbReference>
<feature type="domain" description="Peptidase S8/S53" evidence="6">
    <location>
        <begin position="221"/>
        <end position="489"/>
    </location>
</feature>
<name>A0ABV6Z1D0_UNCC1</name>
<evidence type="ECO:0000313" key="7">
    <source>
        <dbReference type="EMBL" id="MFC1852228.1"/>
    </source>
</evidence>
<dbReference type="InterPro" id="IPR036852">
    <property type="entry name" value="Peptidase_S8/S53_dom_sf"/>
</dbReference>
<feature type="active site" description="Charge relay system" evidence="5">
    <location>
        <position position="283"/>
    </location>
</feature>
<accession>A0ABV6Z1D0</accession>
<dbReference type="Gene3D" id="3.40.50.200">
    <property type="entry name" value="Peptidase S8/S53 domain"/>
    <property type="match status" value="1"/>
</dbReference>
<sequence>MKKEKIKNKSNRNGIKKAALAPLLAILTFLCISMQFSITHAIVYDRESDHQLTASSENSILVKLQKRNRGMLPEEIKKAALQMMTAPESSLFAQSLEVRPLRLNRVIEHLNNFRLTKEKAQLMEQAGFDRLYKVTFSAEIKVQTVVSVLLELDTVELVEPNYIYAITGTTNDPLFQNQWSLKNDGQDYYHSSSKGQELVRGIAEADIRARDSWSDDSSKAAVVVAVVDTGIDATHPDLAGHMWVNKGEIPHNGQDDDENGYIDDEFGYNFVTENSDTFDEHGHGTHNAGIIGAIRNNSTGIAGISMAARLMAVKFLNADGQGTLEHAIEAILYAANNGATIISNSWASLEYSQLLEEAMAYADSLGAINVAAAGNSGDNQIYFPAANLNVISVTATDSNDDIALFSTYNEYVDIAAPGVDILSLRSGGTDMYGDDNHIVEDEYYIASGTSMACAHVSGALAHLKSTFPEDIPIQMAARMLYTAKLLTDDNPVRLNKTGTGRLDLFAACRTLPDLLVSDYHMIERDSILELASMKKVGKFMDRVYEALLEIVPHSELKGNRKIRVIINPKMGNFWNSGYKFRVTKTEGNSLVHEASHLALERSGFKGNHHFPERIEGSRKLVHKVQDNLRENYGTLHIMFWFSSTYR</sequence>
<dbReference type="PROSITE" id="PS51892">
    <property type="entry name" value="SUBTILASE"/>
    <property type="match status" value="1"/>
</dbReference>
<keyword evidence="8" id="KW-1185">Reference proteome</keyword>
<dbReference type="CDD" id="cd07473">
    <property type="entry name" value="Peptidases_S8_Subtilisin_like"/>
    <property type="match status" value="1"/>
</dbReference>
<evidence type="ECO:0000259" key="6">
    <source>
        <dbReference type="Pfam" id="PF00082"/>
    </source>
</evidence>
<dbReference type="SUPFAM" id="SSF52743">
    <property type="entry name" value="Subtilisin-like"/>
    <property type="match status" value="1"/>
</dbReference>
<organism evidence="7 8">
    <name type="scientific">candidate division CSSED10-310 bacterium</name>
    <dbReference type="NCBI Taxonomy" id="2855610"/>
    <lineage>
        <taxon>Bacteria</taxon>
        <taxon>Bacteria division CSSED10-310</taxon>
    </lineage>
</organism>
<gene>
    <name evidence="7" type="ORF">ACFL27_18690</name>
</gene>
<reference evidence="7 8" key="1">
    <citation type="submission" date="2024-09" db="EMBL/GenBank/DDBJ databases">
        <title>Laminarin stimulates single cell rates of sulfate reduction while oxygen inhibits transcriptomic activity in coastal marine sediment.</title>
        <authorList>
            <person name="Lindsay M."/>
            <person name="Orcutt B."/>
            <person name="Emerson D."/>
            <person name="Stepanauskas R."/>
            <person name="D'Angelo T."/>
        </authorList>
    </citation>
    <scope>NUCLEOTIDE SEQUENCE [LARGE SCALE GENOMIC DNA]</scope>
    <source>
        <strain evidence="7">SAG AM-311-K15</strain>
    </source>
</reference>
<evidence type="ECO:0000256" key="2">
    <source>
        <dbReference type="ARBA" id="ARBA00022670"/>
    </source>
</evidence>
<keyword evidence="2 5" id="KW-0645">Protease</keyword>
<comment type="similarity">
    <text evidence="1 5">Belongs to the peptidase S8 family.</text>
</comment>
<dbReference type="PANTHER" id="PTHR43399:SF4">
    <property type="entry name" value="CELL WALL-ASSOCIATED PROTEASE"/>
    <property type="match status" value="1"/>
</dbReference>
<evidence type="ECO:0000256" key="4">
    <source>
        <dbReference type="ARBA" id="ARBA00022825"/>
    </source>
</evidence>
<dbReference type="PRINTS" id="PR00723">
    <property type="entry name" value="SUBTILISIN"/>
</dbReference>
<dbReference type="InterPro" id="IPR000209">
    <property type="entry name" value="Peptidase_S8/S53_dom"/>
</dbReference>
<feature type="active site" description="Charge relay system" evidence="5">
    <location>
        <position position="450"/>
    </location>
</feature>
<dbReference type="EMBL" id="JBHPBY010000284">
    <property type="protein sequence ID" value="MFC1852228.1"/>
    <property type="molecule type" value="Genomic_DNA"/>
</dbReference>
<evidence type="ECO:0000256" key="1">
    <source>
        <dbReference type="ARBA" id="ARBA00011073"/>
    </source>
</evidence>
<evidence type="ECO:0000256" key="3">
    <source>
        <dbReference type="ARBA" id="ARBA00022801"/>
    </source>
</evidence>
<comment type="caution">
    <text evidence="7">The sequence shown here is derived from an EMBL/GenBank/DDBJ whole genome shotgun (WGS) entry which is preliminary data.</text>
</comment>
<evidence type="ECO:0000256" key="5">
    <source>
        <dbReference type="PROSITE-ProRule" id="PRU01240"/>
    </source>
</evidence>
<dbReference type="Pfam" id="PF00082">
    <property type="entry name" value="Peptidase_S8"/>
    <property type="match status" value="1"/>
</dbReference>
<evidence type="ECO:0000313" key="8">
    <source>
        <dbReference type="Proteomes" id="UP001594351"/>
    </source>
</evidence>
<protein>
    <submittedName>
        <fullName evidence="7">S8 family serine peptidase</fullName>
    </submittedName>
</protein>
<dbReference type="InterPro" id="IPR034204">
    <property type="entry name" value="PfSUB1-like_cat_dom"/>
</dbReference>
<feature type="active site" description="Charge relay system" evidence="5">
    <location>
        <position position="228"/>
    </location>
</feature>
<dbReference type="PANTHER" id="PTHR43399">
    <property type="entry name" value="SUBTILISIN-RELATED"/>
    <property type="match status" value="1"/>
</dbReference>
<keyword evidence="3 5" id="KW-0378">Hydrolase</keyword>
<dbReference type="InterPro" id="IPR015500">
    <property type="entry name" value="Peptidase_S8_subtilisin-rel"/>
</dbReference>
<proteinExistence type="inferred from homology"/>
<dbReference type="InterPro" id="IPR051048">
    <property type="entry name" value="Peptidase_S8/S53_subtilisin"/>
</dbReference>